<dbReference type="Proteomes" id="UP000535501">
    <property type="component" value="Unassembled WGS sequence"/>
</dbReference>
<keyword evidence="2" id="KW-1185">Reference proteome</keyword>
<gene>
    <name evidence="1" type="ORF">HNQ75_004569</name>
</gene>
<reference evidence="1 2" key="1">
    <citation type="submission" date="2020-08" db="EMBL/GenBank/DDBJ databases">
        <title>Genomic Encyclopedia of Type Strains, Phase IV (KMG-IV): sequencing the most valuable type-strain genomes for metagenomic binning, comparative biology and taxonomic classification.</title>
        <authorList>
            <person name="Goeker M."/>
        </authorList>
    </citation>
    <scope>NUCLEOTIDE SEQUENCE [LARGE SCALE GENOMIC DNA]</scope>
    <source>
        <strain evidence="1 2">DSM 102134</strain>
    </source>
</reference>
<dbReference type="AlphaFoldDB" id="A0A7W9Z1Z8"/>
<evidence type="ECO:0000313" key="2">
    <source>
        <dbReference type="Proteomes" id="UP000535501"/>
    </source>
</evidence>
<protein>
    <submittedName>
        <fullName evidence="1">Uncharacterized protein</fullName>
    </submittedName>
</protein>
<comment type="caution">
    <text evidence="1">The sequence shown here is derived from an EMBL/GenBank/DDBJ whole genome shotgun (WGS) entry which is preliminary data.</text>
</comment>
<accession>A0A7W9Z1Z8</accession>
<proteinExistence type="predicted"/>
<dbReference type="EMBL" id="JACHEJ010000043">
    <property type="protein sequence ID" value="MBB6182580.1"/>
    <property type="molecule type" value="Genomic_DNA"/>
</dbReference>
<evidence type="ECO:0000313" key="1">
    <source>
        <dbReference type="EMBL" id="MBB6182580.1"/>
    </source>
</evidence>
<organism evidence="1 2">
    <name type="scientific">Pseudorhizobium flavum</name>
    <dbReference type="NCBI Taxonomy" id="1335061"/>
    <lineage>
        <taxon>Bacteria</taxon>
        <taxon>Pseudomonadati</taxon>
        <taxon>Pseudomonadota</taxon>
        <taxon>Alphaproteobacteria</taxon>
        <taxon>Hyphomicrobiales</taxon>
        <taxon>Rhizobiaceae</taxon>
        <taxon>Rhizobium/Agrobacterium group</taxon>
        <taxon>Pseudorhizobium</taxon>
    </lineage>
</organism>
<name>A0A7W9Z1Z8_9HYPH</name>
<sequence>MKDALLFLMLAVLLICAAIGFGVDVARLFGWL</sequence>